<proteinExistence type="predicted"/>
<feature type="domain" description="DUF559" evidence="1">
    <location>
        <begin position="2"/>
        <end position="96"/>
    </location>
</feature>
<comment type="caution">
    <text evidence="2">The sequence shown here is derived from an EMBL/GenBank/DDBJ whole genome shotgun (WGS) entry which is preliminary data.</text>
</comment>
<dbReference type="GO" id="GO:0006281">
    <property type="term" value="P:DNA repair"/>
    <property type="evidence" value="ECO:0007669"/>
    <property type="project" value="UniProtKB-ARBA"/>
</dbReference>
<dbReference type="PANTHER" id="PTHR38590">
    <property type="entry name" value="BLL0828 PROTEIN"/>
    <property type="match status" value="1"/>
</dbReference>
<dbReference type="AlphaFoldDB" id="A0A699WXX4"/>
<name>A0A699WXX4_TANCI</name>
<reference evidence="2" key="1">
    <citation type="journal article" date="2019" name="Sci. Rep.">
        <title>Draft genome of Tanacetum cinerariifolium, the natural source of mosquito coil.</title>
        <authorList>
            <person name="Yamashiro T."/>
            <person name="Shiraishi A."/>
            <person name="Satake H."/>
            <person name="Nakayama K."/>
        </authorList>
    </citation>
    <scope>NUCLEOTIDE SEQUENCE</scope>
</reference>
<dbReference type="EMBL" id="BKCJ011781849">
    <property type="protein sequence ID" value="GFD52405.1"/>
    <property type="molecule type" value="Genomic_DNA"/>
</dbReference>
<dbReference type="InterPro" id="IPR011335">
    <property type="entry name" value="Restrct_endonuc-II-like"/>
</dbReference>
<dbReference type="PANTHER" id="PTHR38590:SF1">
    <property type="entry name" value="BLL0828 PROTEIN"/>
    <property type="match status" value="1"/>
</dbReference>
<dbReference type="CDD" id="cd01038">
    <property type="entry name" value="Endonuclease_DUF559"/>
    <property type="match status" value="1"/>
</dbReference>
<dbReference type="Gene3D" id="3.40.960.10">
    <property type="entry name" value="VSR Endonuclease"/>
    <property type="match status" value="1"/>
</dbReference>
<gene>
    <name evidence="2" type="ORF">Tci_924374</name>
</gene>
<evidence type="ECO:0000313" key="2">
    <source>
        <dbReference type="EMBL" id="GFD52405.1"/>
    </source>
</evidence>
<dbReference type="SUPFAM" id="SSF52980">
    <property type="entry name" value="Restriction endonuclease-like"/>
    <property type="match status" value="1"/>
</dbReference>
<dbReference type="InterPro" id="IPR007569">
    <property type="entry name" value="DUF559"/>
</dbReference>
<accession>A0A699WXX4</accession>
<evidence type="ECO:0000259" key="1">
    <source>
        <dbReference type="Pfam" id="PF04480"/>
    </source>
</evidence>
<dbReference type="InterPro" id="IPR047216">
    <property type="entry name" value="Endonuclease_DUF559_bact"/>
</dbReference>
<organism evidence="2">
    <name type="scientific">Tanacetum cinerariifolium</name>
    <name type="common">Dalmatian daisy</name>
    <name type="synonym">Chrysanthemum cinerariifolium</name>
    <dbReference type="NCBI Taxonomy" id="118510"/>
    <lineage>
        <taxon>Eukaryota</taxon>
        <taxon>Viridiplantae</taxon>
        <taxon>Streptophyta</taxon>
        <taxon>Embryophyta</taxon>
        <taxon>Tracheophyta</taxon>
        <taxon>Spermatophyta</taxon>
        <taxon>Magnoliopsida</taxon>
        <taxon>eudicotyledons</taxon>
        <taxon>Gunneridae</taxon>
        <taxon>Pentapetalae</taxon>
        <taxon>asterids</taxon>
        <taxon>campanulids</taxon>
        <taxon>Asterales</taxon>
        <taxon>Asteraceae</taxon>
        <taxon>Asteroideae</taxon>
        <taxon>Anthemideae</taxon>
        <taxon>Anthemidinae</taxon>
        <taxon>Tanacetum</taxon>
    </lineage>
</organism>
<feature type="non-terminal residue" evidence="2">
    <location>
        <position position="1"/>
    </location>
</feature>
<sequence length="98" mass="11172">PTPAESRLWEELRGEKLGLQFRRQHAIDNYIVDFVCIRAKLIVEADGGIHDDPEQADYDAGRTALLQEYGFRVLRFSNEEILTNTPQVVSEIQAAIRS</sequence>
<dbReference type="Pfam" id="PF04480">
    <property type="entry name" value="DUF559"/>
    <property type="match status" value="1"/>
</dbReference>
<protein>
    <recommendedName>
        <fullName evidence="1">DUF559 domain-containing protein</fullName>
    </recommendedName>
</protein>